<feature type="compositionally biased region" description="Polar residues" evidence="1">
    <location>
        <begin position="129"/>
        <end position="144"/>
    </location>
</feature>
<organism evidence="2 3">
    <name type="scientific">Argiope bruennichi</name>
    <name type="common">Wasp spider</name>
    <name type="synonym">Aranea bruennichi</name>
    <dbReference type="NCBI Taxonomy" id="94029"/>
    <lineage>
        <taxon>Eukaryota</taxon>
        <taxon>Metazoa</taxon>
        <taxon>Ecdysozoa</taxon>
        <taxon>Arthropoda</taxon>
        <taxon>Chelicerata</taxon>
        <taxon>Arachnida</taxon>
        <taxon>Araneae</taxon>
        <taxon>Araneomorphae</taxon>
        <taxon>Entelegynae</taxon>
        <taxon>Araneoidea</taxon>
        <taxon>Araneidae</taxon>
        <taxon>Argiope</taxon>
    </lineage>
</organism>
<reference evidence="2" key="2">
    <citation type="submission" date="2020-06" db="EMBL/GenBank/DDBJ databases">
        <authorList>
            <person name="Sheffer M."/>
        </authorList>
    </citation>
    <scope>NUCLEOTIDE SEQUENCE</scope>
</reference>
<evidence type="ECO:0000256" key="1">
    <source>
        <dbReference type="SAM" id="MobiDB-lite"/>
    </source>
</evidence>
<reference evidence="2" key="1">
    <citation type="journal article" date="2020" name="bioRxiv">
        <title>Chromosome-level reference genome of the European wasp spider Argiope bruennichi: a resource for studies on range expansion and evolutionary adaptation.</title>
        <authorList>
            <person name="Sheffer M.M."/>
            <person name="Hoppe A."/>
            <person name="Krehenwinkel H."/>
            <person name="Uhl G."/>
            <person name="Kuss A.W."/>
            <person name="Jensen L."/>
            <person name="Jensen C."/>
            <person name="Gillespie R.G."/>
            <person name="Hoff K.J."/>
            <person name="Prost S."/>
        </authorList>
    </citation>
    <scope>NUCLEOTIDE SEQUENCE</scope>
</reference>
<evidence type="ECO:0000313" key="3">
    <source>
        <dbReference type="Proteomes" id="UP000807504"/>
    </source>
</evidence>
<evidence type="ECO:0000313" key="2">
    <source>
        <dbReference type="EMBL" id="KAF8795497.1"/>
    </source>
</evidence>
<gene>
    <name evidence="2" type="ORF">HNY73_003341</name>
</gene>
<name>A0A8T0FWL1_ARGBR</name>
<feature type="region of interest" description="Disordered" evidence="1">
    <location>
        <begin position="121"/>
        <end position="144"/>
    </location>
</feature>
<dbReference type="Proteomes" id="UP000807504">
    <property type="component" value="Unassembled WGS sequence"/>
</dbReference>
<dbReference type="EMBL" id="JABXBU010000002">
    <property type="protein sequence ID" value="KAF8795497.1"/>
    <property type="molecule type" value="Genomic_DNA"/>
</dbReference>
<proteinExistence type="predicted"/>
<feature type="compositionally biased region" description="Basic and acidic residues" evidence="1">
    <location>
        <begin position="40"/>
        <end position="50"/>
    </location>
</feature>
<comment type="caution">
    <text evidence="2">The sequence shown here is derived from an EMBL/GenBank/DDBJ whole genome shotgun (WGS) entry which is preliminary data.</text>
</comment>
<accession>A0A8T0FWL1</accession>
<protein>
    <submittedName>
        <fullName evidence="2">Uncharacterized protein</fullName>
    </submittedName>
</protein>
<sequence length="180" mass="19835">MRKNRKTSSVTPPAELLNKRISIATVNAVTTRSQKKGRKSERGWKARRIESGTGGHQYKAPNNVMNNIVPDFFISFGNQMTYIDFVYKSQLFNVSTAVSTAINSTPVIAVPPMSTTGVIGKHGKPQGSALPTNRMTATSGKTSQYSVPQSQQGYFNLDNKSLITCNLIQFETPQNVFQML</sequence>
<dbReference type="AlphaFoldDB" id="A0A8T0FWL1"/>
<keyword evidence="3" id="KW-1185">Reference proteome</keyword>
<feature type="region of interest" description="Disordered" evidence="1">
    <location>
        <begin position="29"/>
        <end position="58"/>
    </location>
</feature>